<proteinExistence type="predicted"/>
<sequence>MQNPESVTCFCVFYHNPFKRGNEGAEEGHILEQLIYKYPPTLSDRMMEHILGIMISLYTFTTLSMKKKELDFMAWSKSKVAIRTTTNPDGSVFFFLLRAPAACSNSSISKMLDHIKNGIFFSIGPEKMYSIPDLQNYLNNFGNSILSKLLPFNLPTQPNANAPFNPLPFSFTNLQNAEWHRPSVATLLTEVTLMQTFPELWGIACYFNDLLLVSHSPIDLIRCFDFVEDSKKAKVYLTKEDRLRLLEFPGSVSKIPEQEIIEANLLKFQHDSVSFYLLTDPNLSQETHEKIHESLIRALPDISNVTPDVKKPIFPQNTLVYNRVLNMLRFGNASEDFQETAIYGHDLFAREPQLRDVVMHNSKEFSLCMNIVNFEHYASINGGSKMSLLEMYDESLRANPELLPFLQSFHPSQ</sequence>
<evidence type="ECO:0000313" key="2">
    <source>
        <dbReference type="Proteomes" id="UP000179807"/>
    </source>
</evidence>
<dbReference type="GeneID" id="94825202"/>
<dbReference type="OrthoDB" id="10403776at2759"/>
<evidence type="ECO:0000313" key="1">
    <source>
        <dbReference type="EMBL" id="OHS95188.1"/>
    </source>
</evidence>
<comment type="caution">
    <text evidence="1">The sequence shown here is derived from an EMBL/GenBank/DDBJ whole genome shotgun (WGS) entry which is preliminary data.</text>
</comment>
<evidence type="ECO:0008006" key="3">
    <source>
        <dbReference type="Google" id="ProtNLM"/>
    </source>
</evidence>
<organism evidence="1 2">
    <name type="scientific">Tritrichomonas foetus</name>
    <dbReference type="NCBI Taxonomy" id="1144522"/>
    <lineage>
        <taxon>Eukaryota</taxon>
        <taxon>Metamonada</taxon>
        <taxon>Parabasalia</taxon>
        <taxon>Tritrichomonadida</taxon>
        <taxon>Tritrichomonadidae</taxon>
        <taxon>Tritrichomonas</taxon>
    </lineage>
</organism>
<dbReference type="Proteomes" id="UP000179807">
    <property type="component" value="Unassembled WGS sequence"/>
</dbReference>
<accession>A0A1J4JD35</accession>
<reference evidence="1" key="1">
    <citation type="submission" date="2016-10" db="EMBL/GenBank/DDBJ databases">
        <authorList>
            <person name="Benchimol M."/>
            <person name="Almeida L.G."/>
            <person name="Vasconcelos A.T."/>
            <person name="Perreira-Neves A."/>
            <person name="Rosa I.A."/>
            <person name="Tasca T."/>
            <person name="Bogo M.R."/>
            <person name="de Souza W."/>
        </authorList>
    </citation>
    <scope>NUCLEOTIDE SEQUENCE [LARGE SCALE GENOMIC DNA]</scope>
    <source>
        <strain evidence="1">K</strain>
    </source>
</reference>
<keyword evidence="2" id="KW-1185">Reference proteome</keyword>
<protein>
    <recommendedName>
        <fullName evidence="3">CCZ1/INTU/HSP4 first Longin domain-containing protein</fullName>
    </recommendedName>
</protein>
<name>A0A1J4JD35_9EUKA</name>
<dbReference type="EMBL" id="MLAK01001259">
    <property type="protein sequence ID" value="OHS95188.1"/>
    <property type="molecule type" value="Genomic_DNA"/>
</dbReference>
<dbReference type="VEuPathDB" id="TrichDB:TRFO_02117"/>
<dbReference type="AlphaFoldDB" id="A0A1J4JD35"/>
<gene>
    <name evidence="1" type="ORF">TRFO_02117</name>
</gene>
<dbReference type="RefSeq" id="XP_068348325.1">
    <property type="nucleotide sequence ID" value="XM_068490498.1"/>
</dbReference>